<dbReference type="Gene3D" id="2.170.130.10">
    <property type="entry name" value="TonB-dependent receptor, plug domain"/>
    <property type="match status" value="1"/>
</dbReference>
<evidence type="ECO:0000259" key="8">
    <source>
        <dbReference type="Pfam" id="PF07715"/>
    </source>
</evidence>
<name>A0A4Q0M9E0_9SPHI</name>
<keyword evidence="4 7" id="KW-0812">Transmembrane</keyword>
<evidence type="ECO:0000256" key="7">
    <source>
        <dbReference type="PROSITE-ProRule" id="PRU01360"/>
    </source>
</evidence>
<keyword evidence="2 7" id="KW-0813">Transport</keyword>
<proteinExistence type="inferred from homology"/>
<dbReference type="InterPro" id="IPR037066">
    <property type="entry name" value="Plug_dom_sf"/>
</dbReference>
<organism evidence="9 10">
    <name type="scientific">Arcticibacter tournemirensis</name>
    <dbReference type="NCBI Taxonomy" id="699437"/>
    <lineage>
        <taxon>Bacteria</taxon>
        <taxon>Pseudomonadati</taxon>
        <taxon>Bacteroidota</taxon>
        <taxon>Sphingobacteriia</taxon>
        <taxon>Sphingobacteriales</taxon>
        <taxon>Sphingobacteriaceae</taxon>
        <taxon>Arcticibacter</taxon>
    </lineage>
</organism>
<dbReference type="EMBL" id="RXOC01000006">
    <property type="protein sequence ID" value="RXF69818.1"/>
    <property type="molecule type" value="Genomic_DNA"/>
</dbReference>
<evidence type="ECO:0000256" key="6">
    <source>
        <dbReference type="ARBA" id="ARBA00023237"/>
    </source>
</evidence>
<keyword evidence="3 7" id="KW-1134">Transmembrane beta strand</keyword>
<dbReference type="InterPro" id="IPR008969">
    <property type="entry name" value="CarboxyPept-like_regulatory"/>
</dbReference>
<dbReference type="Pfam" id="PF13715">
    <property type="entry name" value="CarbopepD_reg_2"/>
    <property type="match status" value="1"/>
</dbReference>
<dbReference type="GO" id="GO:0009279">
    <property type="term" value="C:cell outer membrane"/>
    <property type="evidence" value="ECO:0007669"/>
    <property type="project" value="UniProtKB-SubCell"/>
</dbReference>
<dbReference type="InterPro" id="IPR023996">
    <property type="entry name" value="TonB-dep_OMP_SusC/RagA"/>
</dbReference>
<dbReference type="Gene3D" id="2.60.40.1120">
    <property type="entry name" value="Carboxypeptidase-like, regulatory domain"/>
    <property type="match status" value="1"/>
</dbReference>
<comment type="caution">
    <text evidence="9">The sequence shown here is derived from an EMBL/GenBank/DDBJ whole genome shotgun (WGS) entry which is preliminary data.</text>
</comment>
<reference evidence="9 10" key="1">
    <citation type="submission" date="2018-12" db="EMBL/GenBank/DDBJ databases">
        <title>The Draft Genome Sequence of the Soil Bacterium Pedobacter tournemirensis R1.</title>
        <authorList>
            <person name="He J."/>
        </authorList>
    </citation>
    <scope>NUCLEOTIDE SEQUENCE [LARGE SCALE GENOMIC DNA]</scope>
    <source>
        <strain evidence="9 10">R1</strain>
    </source>
</reference>
<keyword evidence="5 7" id="KW-0472">Membrane</keyword>
<evidence type="ECO:0000313" key="9">
    <source>
        <dbReference type="EMBL" id="RXF69818.1"/>
    </source>
</evidence>
<sequence>MSQNLHHFKGGGIGIRVLVLSFLLITLASLSYGQQRKSISGTVKSASDGLPVIGASVKVKGTTRGTSTNVNGQYTISASSKETLVLTAIGYKTKEVLVGAQTVVNVQLVEDAVQLNEAVVTALGIKREEKSLGYSVTTVKGEGLTEAMSNNWADALTGKVAGLNIVKSGGGPAGSNKIILRGENSITGNSEALIVVDGVIISGSSGRQTGQGQGSGNYLDADAPVDFGSSLSDINPEDIESVSVLKGPGASALYGYRGANGAIIITTKQGASKQKGLGISFSSNTAFASINRWPDYQYEYGQGDRASNGDLYYSYGDSEDGTRTYSTSSAWGPKFNGQLYYQYDPERYRLTAIPSGSAERTPWVAYPDNRKDFFDVSKTFTNSITVSGGTERTSARLSYTNVTNTWIVPNTGYNRNTLALQLNHKLSDKLSISSKVNYNNRWSDNLPSTGYNNQTIMYFIRGLTPNMDINWFKDYWLPGQEGITQRRPFSLQLDNPYLQAYEMLNKSNRNGIIGNVSATYNFNKQLSLMVRTAVDFMAENRSQQRPKNTQKYADGMYREQDIISHEINSDFLLKYEGEKIADFGYGLSFGGSLMHNKYRRDEYRNEKLLFPGIYNLTNRKLTLEPRFRREEYAVNSLYAFAPFSYKNFLFLDLTGRIDWASTLVNPLFPEDVRSFFYPSANLSVVLSDALKLPSQISFLKLRASWAEVGSGGVDAYKTFYNYTSDVYFPSAMANPTVIPEDDLQPLRTRSIELGADIRLFKSRVGFDVSVYKNNTYNQIITAPIDPSSGYSGLVMNAGNVQNTGLEIQVNGTPLKSKNGLNWKVFGNFSSNRNKVVSIPDDKQVLTTIFGSRGTVEARTGGGLGDMYGLGYVRSPEGKIVYDNGLPLLGDSLIYLGNYVPKWKLSMGNQFNYKQFGFNFLFDGQIGGKAYSLTHAVLAEEGKLKETLPGRYNGIIGDGVIKNADGTYRPNDVVATNIGNYYFAHYQRDNLESNMFRTDYIKLREVRLDYNLPTKLVQRLKLQKATIGAYGRDLFVISNWPAFDPEFGTLSDGEITQGSEIAQFPSTRTFGINLNLTL</sequence>
<accession>A0A4Q0M9E0</accession>
<dbReference type="InterPro" id="IPR023997">
    <property type="entry name" value="TonB-dep_OMP_SusC/RagA_CS"/>
</dbReference>
<evidence type="ECO:0000256" key="2">
    <source>
        <dbReference type="ARBA" id="ARBA00022448"/>
    </source>
</evidence>
<comment type="subcellular location">
    <subcellularLocation>
        <location evidence="1 7">Cell outer membrane</location>
        <topology evidence="1 7">Multi-pass membrane protein</topology>
    </subcellularLocation>
</comment>
<dbReference type="InterPro" id="IPR012910">
    <property type="entry name" value="Plug_dom"/>
</dbReference>
<dbReference type="Gene3D" id="2.40.170.20">
    <property type="entry name" value="TonB-dependent receptor, beta-barrel domain"/>
    <property type="match status" value="1"/>
</dbReference>
<protein>
    <submittedName>
        <fullName evidence="9">SusC/RagA family TonB-linked outer membrane protein</fullName>
    </submittedName>
</protein>
<dbReference type="NCBIfam" id="TIGR04057">
    <property type="entry name" value="SusC_RagA_signa"/>
    <property type="match status" value="1"/>
</dbReference>
<evidence type="ECO:0000313" key="10">
    <source>
        <dbReference type="Proteomes" id="UP000290848"/>
    </source>
</evidence>
<dbReference type="InterPro" id="IPR036942">
    <property type="entry name" value="Beta-barrel_TonB_sf"/>
</dbReference>
<gene>
    <name evidence="9" type="ORF">EKH83_11255</name>
</gene>
<dbReference type="SUPFAM" id="SSF56935">
    <property type="entry name" value="Porins"/>
    <property type="match status" value="1"/>
</dbReference>
<dbReference type="SUPFAM" id="SSF49464">
    <property type="entry name" value="Carboxypeptidase regulatory domain-like"/>
    <property type="match status" value="1"/>
</dbReference>
<dbReference type="AlphaFoldDB" id="A0A4Q0M9E0"/>
<evidence type="ECO:0000256" key="3">
    <source>
        <dbReference type="ARBA" id="ARBA00022452"/>
    </source>
</evidence>
<evidence type="ECO:0000256" key="1">
    <source>
        <dbReference type="ARBA" id="ARBA00004571"/>
    </source>
</evidence>
<comment type="similarity">
    <text evidence="7">Belongs to the TonB-dependent receptor family.</text>
</comment>
<feature type="domain" description="TonB-dependent receptor plug" evidence="8">
    <location>
        <begin position="130"/>
        <end position="262"/>
    </location>
</feature>
<evidence type="ECO:0000256" key="4">
    <source>
        <dbReference type="ARBA" id="ARBA00022692"/>
    </source>
</evidence>
<dbReference type="Pfam" id="PF07715">
    <property type="entry name" value="Plug"/>
    <property type="match status" value="1"/>
</dbReference>
<dbReference type="NCBIfam" id="TIGR04056">
    <property type="entry name" value="OMP_RagA_SusC"/>
    <property type="match status" value="1"/>
</dbReference>
<dbReference type="RefSeq" id="WP_128769520.1">
    <property type="nucleotide sequence ID" value="NZ_RXOC01000006.1"/>
</dbReference>
<dbReference type="Proteomes" id="UP000290848">
    <property type="component" value="Unassembled WGS sequence"/>
</dbReference>
<evidence type="ECO:0000256" key="5">
    <source>
        <dbReference type="ARBA" id="ARBA00023136"/>
    </source>
</evidence>
<dbReference type="PROSITE" id="PS52016">
    <property type="entry name" value="TONB_DEPENDENT_REC_3"/>
    <property type="match status" value="1"/>
</dbReference>
<keyword evidence="6 7" id="KW-0998">Cell outer membrane</keyword>
<dbReference type="InterPro" id="IPR039426">
    <property type="entry name" value="TonB-dep_rcpt-like"/>
</dbReference>